<name>A0A438JBQ2_VITVI</name>
<dbReference type="InterPro" id="IPR011990">
    <property type="entry name" value="TPR-like_helical_dom_sf"/>
</dbReference>
<dbReference type="PROSITE" id="PS51375">
    <property type="entry name" value="PPR"/>
    <property type="match status" value="2"/>
</dbReference>
<organism evidence="3 4">
    <name type="scientific">Vitis vinifera</name>
    <name type="common">Grape</name>
    <dbReference type="NCBI Taxonomy" id="29760"/>
    <lineage>
        <taxon>Eukaryota</taxon>
        <taxon>Viridiplantae</taxon>
        <taxon>Streptophyta</taxon>
        <taxon>Embryophyta</taxon>
        <taxon>Tracheophyta</taxon>
        <taxon>Spermatophyta</taxon>
        <taxon>Magnoliopsida</taxon>
        <taxon>eudicotyledons</taxon>
        <taxon>Gunneridae</taxon>
        <taxon>Pentapetalae</taxon>
        <taxon>rosids</taxon>
        <taxon>Vitales</taxon>
        <taxon>Vitaceae</taxon>
        <taxon>Viteae</taxon>
        <taxon>Vitis</taxon>
    </lineage>
</organism>
<dbReference type="AlphaFoldDB" id="A0A438JBQ2"/>
<dbReference type="Pfam" id="PF12854">
    <property type="entry name" value="PPR_1"/>
    <property type="match status" value="1"/>
</dbReference>
<dbReference type="InterPro" id="IPR044578">
    <property type="entry name" value="BIR6-like"/>
</dbReference>
<dbReference type="PANTHER" id="PTHR47003">
    <property type="entry name" value="OS01G0970900 PROTEIN"/>
    <property type="match status" value="1"/>
</dbReference>
<sequence length="677" mass="76353">MVEIKPLNIVRATKLALKGGSNRYLHLHLHLDRIEGSSKTLDIAEPPNILGKMRNQWRLLLLRTHSRSPLSISHIFSHFPVKSDHSSQTLRFFSSFLQGTLITGVIDSTELRNFSGPRSRSFSSELALEDKGLDHVVFTDIFSKPKGFDEIKNEVESSDIVVSHELVLKVLENLESNPEVARSVFDWVLRAESERLSSKSYNLMLGIWGSNGFVSEFWDLVEVMKKKGYGVSKAAYVKALENFEKEALGSDLEKLRGLFASGSVDNSIQKICLRVSDLVAMVLENLGLEPMKALIFFRWVEESDLIKHDKQTYNAMLRVLGREDCIERFWKVADEMRNAGYEMEVATYVKVVGRFYKRKMIKEVVDLYEFAMSGANKPSMYDCTFLLRKIVVSKVLDISLFSRVVRTYTEGGNILTKSMLDAILKSLTSVGRFGECNKLLKAMEEGGYVVGSGMQNKIAFGLSSARKTDEANEFMNNMEDSDCRPNYRTWSSLIEGYCVAGDLDKASDCFQKMVEKEGVSYAGYAFEVLVNAYCCKGRSVDACGLLCDLASKEKFKPWHSTYKLLISKLLVQGGFQAALNLLGLMKDHEFPPFLDPFIEYVSRTGTGDDAITFLRAMTVKRFPSTSVFLRTFEAFFKAGRHNEAQDFLSKCPGYIRNHADVLNLFYTMKSGEAAMAA</sequence>
<comment type="caution">
    <text evidence="3">The sequence shown here is derived from an EMBL/GenBank/DDBJ whole genome shotgun (WGS) entry which is preliminary data.</text>
</comment>
<feature type="repeat" description="PPR" evidence="2">
    <location>
        <begin position="309"/>
        <end position="343"/>
    </location>
</feature>
<evidence type="ECO:0000256" key="2">
    <source>
        <dbReference type="PROSITE-ProRule" id="PRU00708"/>
    </source>
</evidence>
<dbReference type="Pfam" id="PF01535">
    <property type="entry name" value="PPR"/>
    <property type="match status" value="2"/>
</dbReference>
<feature type="repeat" description="PPR" evidence="2">
    <location>
        <begin position="486"/>
        <end position="520"/>
    </location>
</feature>
<dbReference type="GO" id="GO:0008380">
    <property type="term" value="P:RNA splicing"/>
    <property type="evidence" value="ECO:0007669"/>
    <property type="project" value="InterPro"/>
</dbReference>
<evidence type="ECO:0000313" key="3">
    <source>
        <dbReference type="EMBL" id="RVX06378.1"/>
    </source>
</evidence>
<protein>
    <submittedName>
        <fullName evidence="3">Pentatricopeptide repeat-containing protein, mitochondrial</fullName>
    </submittedName>
</protein>
<dbReference type="EMBL" id="QGNW01000051">
    <property type="protein sequence ID" value="RVX06378.1"/>
    <property type="molecule type" value="Genomic_DNA"/>
</dbReference>
<dbReference type="NCBIfam" id="TIGR00756">
    <property type="entry name" value="PPR"/>
    <property type="match status" value="2"/>
</dbReference>
<gene>
    <name evidence="3" type="primary">VvCHDp000641_1</name>
    <name evidence="3" type="ORF">CK203_023676</name>
</gene>
<dbReference type="InterPro" id="IPR002885">
    <property type="entry name" value="PPR_rpt"/>
</dbReference>
<dbReference type="PANTHER" id="PTHR47003:SF3">
    <property type="entry name" value="SMALL RIBOSOMAL SUBUNIT PROTEIN MS81 (RPPR8)"/>
    <property type="match status" value="1"/>
</dbReference>
<dbReference type="Proteomes" id="UP000288805">
    <property type="component" value="Unassembled WGS sequence"/>
</dbReference>
<dbReference type="Gene3D" id="1.25.40.10">
    <property type="entry name" value="Tetratricopeptide repeat domain"/>
    <property type="match status" value="2"/>
</dbReference>
<accession>A0A438JBQ2</accession>
<keyword evidence="1" id="KW-0677">Repeat</keyword>
<evidence type="ECO:0000256" key="1">
    <source>
        <dbReference type="ARBA" id="ARBA00022737"/>
    </source>
</evidence>
<proteinExistence type="predicted"/>
<reference evidence="3 4" key="1">
    <citation type="journal article" date="2018" name="PLoS Genet.">
        <title>Population sequencing reveals clonal diversity and ancestral inbreeding in the grapevine cultivar Chardonnay.</title>
        <authorList>
            <person name="Roach M.J."/>
            <person name="Johnson D.L."/>
            <person name="Bohlmann J."/>
            <person name="van Vuuren H.J."/>
            <person name="Jones S.J."/>
            <person name="Pretorius I.S."/>
            <person name="Schmidt S.A."/>
            <person name="Borneman A.R."/>
        </authorList>
    </citation>
    <scope>NUCLEOTIDE SEQUENCE [LARGE SCALE GENOMIC DNA]</scope>
    <source>
        <strain evidence="4">cv. Chardonnay</strain>
        <tissue evidence="3">Leaf</tissue>
    </source>
</reference>
<evidence type="ECO:0000313" key="4">
    <source>
        <dbReference type="Proteomes" id="UP000288805"/>
    </source>
</evidence>